<dbReference type="PANTHER" id="PTHR23513:SF6">
    <property type="entry name" value="MAJOR FACILITATOR SUPERFAMILY ASSOCIATED DOMAIN-CONTAINING PROTEIN"/>
    <property type="match status" value="1"/>
</dbReference>
<organism evidence="7 8">
    <name type="scientific">Streptomyces benahoarensis</name>
    <dbReference type="NCBI Taxonomy" id="2595054"/>
    <lineage>
        <taxon>Bacteria</taxon>
        <taxon>Bacillati</taxon>
        <taxon>Actinomycetota</taxon>
        <taxon>Actinomycetes</taxon>
        <taxon>Kitasatosporales</taxon>
        <taxon>Streptomycetaceae</taxon>
        <taxon>Streptomyces</taxon>
    </lineage>
</organism>
<keyword evidence="8" id="KW-1185">Reference proteome</keyword>
<comment type="subcellular location">
    <subcellularLocation>
        <location evidence="1">Cell membrane</location>
        <topology evidence="1">Multi-pass membrane protein</topology>
    </subcellularLocation>
</comment>
<dbReference type="PANTHER" id="PTHR23513">
    <property type="entry name" value="INTEGRAL MEMBRANE EFFLUX PROTEIN-RELATED"/>
    <property type="match status" value="1"/>
</dbReference>
<keyword evidence="3 6" id="KW-0812">Transmembrane</keyword>
<dbReference type="InterPro" id="IPR036259">
    <property type="entry name" value="MFS_trans_sf"/>
</dbReference>
<reference evidence="7 8" key="1">
    <citation type="submission" date="2019-07" db="EMBL/GenBank/DDBJ databases">
        <title>Draft genome for Streptomyces benahoarensis MZ03-48.</title>
        <authorList>
            <person name="Gonzalez-Pimentel J.L."/>
        </authorList>
    </citation>
    <scope>NUCLEOTIDE SEQUENCE [LARGE SCALE GENOMIC DNA]</scope>
    <source>
        <strain evidence="7 8">MZ03-48</strain>
    </source>
</reference>
<keyword evidence="5 6" id="KW-0472">Membrane</keyword>
<evidence type="ECO:0000256" key="3">
    <source>
        <dbReference type="ARBA" id="ARBA00022692"/>
    </source>
</evidence>
<dbReference type="SUPFAM" id="SSF103473">
    <property type="entry name" value="MFS general substrate transporter"/>
    <property type="match status" value="1"/>
</dbReference>
<accession>A0A553XV44</accession>
<dbReference type="Pfam" id="PF07690">
    <property type="entry name" value="MFS_1"/>
    <property type="match status" value="1"/>
</dbReference>
<feature type="transmembrane region" description="Helical" evidence="6">
    <location>
        <begin position="61"/>
        <end position="81"/>
    </location>
</feature>
<evidence type="ECO:0000256" key="6">
    <source>
        <dbReference type="SAM" id="Phobius"/>
    </source>
</evidence>
<sequence length="119" mass="12792">MDMSQATSPQGSPTEAPAGSLWRNRNFLLLWCGQGADTLGPRVAPIVLPLLALDTLHAGTFQISLLTSLGWLPYLLFSLPAGILADRIDQRKLMIACDLGRLLLILSVPLTALSGRLTL</sequence>
<evidence type="ECO:0000256" key="1">
    <source>
        <dbReference type="ARBA" id="ARBA00004651"/>
    </source>
</evidence>
<evidence type="ECO:0000256" key="4">
    <source>
        <dbReference type="ARBA" id="ARBA00022989"/>
    </source>
</evidence>
<gene>
    <name evidence="7" type="ORF">FNZ23_28750</name>
</gene>
<evidence type="ECO:0000313" key="7">
    <source>
        <dbReference type="EMBL" id="TSB20856.1"/>
    </source>
</evidence>
<protein>
    <recommendedName>
        <fullName evidence="9">MFS transporter</fullName>
    </recommendedName>
</protein>
<dbReference type="EMBL" id="VKLS01000694">
    <property type="protein sequence ID" value="TSB20856.1"/>
    <property type="molecule type" value="Genomic_DNA"/>
</dbReference>
<comment type="caution">
    <text evidence="7">The sequence shown here is derived from an EMBL/GenBank/DDBJ whole genome shotgun (WGS) entry which is preliminary data.</text>
</comment>
<dbReference type="Proteomes" id="UP000320888">
    <property type="component" value="Unassembled WGS sequence"/>
</dbReference>
<dbReference type="Gene3D" id="1.20.1250.20">
    <property type="entry name" value="MFS general substrate transporter like domains"/>
    <property type="match status" value="1"/>
</dbReference>
<dbReference type="OrthoDB" id="9815525at2"/>
<name>A0A553XV44_9ACTN</name>
<proteinExistence type="predicted"/>
<keyword evidence="4 6" id="KW-1133">Transmembrane helix</keyword>
<dbReference type="GO" id="GO:0005886">
    <property type="term" value="C:plasma membrane"/>
    <property type="evidence" value="ECO:0007669"/>
    <property type="project" value="UniProtKB-SubCell"/>
</dbReference>
<evidence type="ECO:0000256" key="5">
    <source>
        <dbReference type="ARBA" id="ARBA00023136"/>
    </source>
</evidence>
<evidence type="ECO:0000256" key="2">
    <source>
        <dbReference type="ARBA" id="ARBA00022475"/>
    </source>
</evidence>
<evidence type="ECO:0008006" key="9">
    <source>
        <dbReference type="Google" id="ProtNLM"/>
    </source>
</evidence>
<keyword evidence="2" id="KW-1003">Cell membrane</keyword>
<dbReference type="InterPro" id="IPR011701">
    <property type="entry name" value="MFS"/>
</dbReference>
<evidence type="ECO:0000313" key="8">
    <source>
        <dbReference type="Proteomes" id="UP000320888"/>
    </source>
</evidence>
<dbReference type="GO" id="GO:0022857">
    <property type="term" value="F:transmembrane transporter activity"/>
    <property type="evidence" value="ECO:0007669"/>
    <property type="project" value="InterPro"/>
</dbReference>
<dbReference type="AlphaFoldDB" id="A0A553XV44"/>